<dbReference type="EMBL" id="BLIR01000003">
    <property type="protein sequence ID" value="GFE41973.1"/>
    <property type="molecule type" value="Genomic_DNA"/>
</dbReference>
<gene>
    <name evidence="1" type="ORF">Stube_66460</name>
</gene>
<accession>A0A640V0R6</accession>
<evidence type="ECO:0000313" key="1">
    <source>
        <dbReference type="EMBL" id="GFE41973.1"/>
    </source>
</evidence>
<dbReference type="Proteomes" id="UP000431826">
    <property type="component" value="Unassembled WGS sequence"/>
</dbReference>
<proteinExistence type="predicted"/>
<keyword evidence="2" id="KW-1185">Reference proteome</keyword>
<comment type="caution">
    <text evidence="1">The sequence shown here is derived from an EMBL/GenBank/DDBJ whole genome shotgun (WGS) entry which is preliminary data.</text>
</comment>
<protein>
    <submittedName>
        <fullName evidence="1">Uncharacterized protein</fullName>
    </submittedName>
</protein>
<reference evidence="1 2" key="1">
    <citation type="submission" date="2019-12" db="EMBL/GenBank/DDBJ databases">
        <title>Whole genome shotgun sequence of Streptomyces tubercidicus NBRC 13090.</title>
        <authorList>
            <person name="Ichikawa N."/>
            <person name="Kimura A."/>
            <person name="Kitahashi Y."/>
            <person name="Komaki H."/>
            <person name="Tamura T."/>
        </authorList>
    </citation>
    <scope>NUCLEOTIDE SEQUENCE [LARGE SCALE GENOMIC DNA]</scope>
    <source>
        <strain evidence="1 2">NBRC 13090</strain>
    </source>
</reference>
<evidence type="ECO:0000313" key="2">
    <source>
        <dbReference type="Proteomes" id="UP000431826"/>
    </source>
</evidence>
<organism evidence="1 2">
    <name type="scientific">Streptomyces tubercidicus</name>
    <dbReference type="NCBI Taxonomy" id="47759"/>
    <lineage>
        <taxon>Bacteria</taxon>
        <taxon>Bacillati</taxon>
        <taxon>Actinomycetota</taxon>
        <taxon>Actinomycetes</taxon>
        <taxon>Kitasatosporales</taxon>
        <taxon>Streptomycetaceae</taxon>
        <taxon>Streptomyces</taxon>
    </lineage>
</organism>
<dbReference type="AlphaFoldDB" id="A0A640V0R6"/>
<sequence length="86" mass="9481">MWTVRPCQDTSFGIPTFTDSSVAIADLLRGGRTGVTPHGAVICALLPILVLRRCRRDSVIARHGCVHRDRRNGCRRCHSAAASRVR</sequence>
<name>A0A640V0R6_9ACTN</name>